<dbReference type="KEGG" id="plue:EWM63_13045"/>
<evidence type="ECO:0000313" key="2">
    <source>
        <dbReference type="EMBL" id="QBE63793.1"/>
    </source>
</evidence>
<evidence type="ECO:0000256" key="1">
    <source>
        <dbReference type="SAM" id="SignalP"/>
    </source>
</evidence>
<sequence length="416" mass="41736">MFIPRVVLKELTMNGLRCLPGFALLVSMAATAAPQVDVIANGLSNPRGLAFAADGALYVAEAGKGGNGACAVLGDGQTACYGETGAVLRIDLSGRKEPAHVLARLPSLAPEGGFGATGPQAVAFNAAGKGVVAMGLGSRPETREGLGRYAYLFARVLAVPARRGMAVPVSRDKTVAAAGAAAASSEDGKASEKALFDLAAYDAANDPAGDGVDSNPVGLLGQGEDFLAVDAGGNSLLRLGRDLQISTLATFGSRDVPAPPFLGLPPGATMPMQAVPTSVAAGPDGALYVGQLTGFPFPAGAANIYRVPAEGGEPVVFASGFTNVIGVAFDATGRLLVLQIGNGFAGPGGPPLLAPGRLIRVEADGSRTIVYENLYYPGGLAIGPDGAAYVTNNSIVPGPIPGAFPDGGQVLRISLD</sequence>
<dbReference type="SUPFAM" id="SSF101898">
    <property type="entry name" value="NHL repeat"/>
    <property type="match status" value="1"/>
</dbReference>
<accession>A0A4V0Z3K8</accession>
<reference evidence="2 3" key="1">
    <citation type="submission" date="2019-02" db="EMBL/GenBank/DDBJ databases">
        <title>Draft Genome Sequences of Six Type Strains of the Genus Massilia.</title>
        <authorList>
            <person name="Miess H."/>
            <person name="Frediansyhah A."/>
            <person name="Gross H."/>
        </authorList>
    </citation>
    <scope>NUCLEOTIDE SEQUENCE [LARGE SCALE GENOMIC DNA]</scope>
    <source>
        <strain evidence="2 3">DSM 17473</strain>
    </source>
</reference>
<dbReference type="AlphaFoldDB" id="A0A4V0Z3K8"/>
<dbReference type="EMBL" id="CP035913">
    <property type="protein sequence ID" value="QBE63793.1"/>
    <property type="molecule type" value="Genomic_DNA"/>
</dbReference>
<protein>
    <submittedName>
        <fullName evidence="2">ScyD/ScyE family protein</fullName>
    </submittedName>
</protein>
<keyword evidence="3" id="KW-1185">Reference proteome</keyword>
<organism evidence="2 3">
    <name type="scientific">Pseudoduganella lutea</name>
    <dbReference type="NCBI Taxonomy" id="321985"/>
    <lineage>
        <taxon>Bacteria</taxon>
        <taxon>Pseudomonadati</taxon>
        <taxon>Pseudomonadota</taxon>
        <taxon>Betaproteobacteria</taxon>
        <taxon>Burkholderiales</taxon>
        <taxon>Oxalobacteraceae</taxon>
        <taxon>Telluria group</taxon>
        <taxon>Pseudoduganella</taxon>
    </lineage>
</organism>
<dbReference type="InterPro" id="IPR011042">
    <property type="entry name" value="6-blade_b-propeller_TolB-like"/>
</dbReference>
<dbReference type="InterPro" id="IPR048031">
    <property type="entry name" value="ScyD/ScyE-like"/>
</dbReference>
<feature type="chain" id="PRO_5020408366" evidence="1">
    <location>
        <begin position="33"/>
        <end position="416"/>
    </location>
</feature>
<evidence type="ECO:0000313" key="3">
    <source>
        <dbReference type="Proteomes" id="UP000290637"/>
    </source>
</evidence>
<name>A0A4V0Z3K8_9BURK</name>
<dbReference type="Gene3D" id="2.120.10.30">
    <property type="entry name" value="TolB, C-terminal domain"/>
    <property type="match status" value="2"/>
</dbReference>
<keyword evidence="1" id="KW-0732">Signal</keyword>
<dbReference type="Proteomes" id="UP000290637">
    <property type="component" value="Chromosome"/>
</dbReference>
<dbReference type="NCBIfam" id="NF033206">
    <property type="entry name" value="ScyE_fam"/>
    <property type="match status" value="1"/>
</dbReference>
<dbReference type="OrthoDB" id="502821at2"/>
<proteinExistence type="predicted"/>
<gene>
    <name evidence="2" type="ORF">EWM63_13045</name>
</gene>
<feature type="signal peptide" evidence="1">
    <location>
        <begin position="1"/>
        <end position="32"/>
    </location>
</feature>